<comment type="caution">
    <text evidence="3">The sequence shown here is derived from an EMBL/GenBank/DDBJ whole genome shotgun (WGS) entry which is preliminary data.</text>
</comment>
<keyword evidence="2" id="KW-1133">Transmembrane helix</keyword>
<evidence type="ECO:0000313" key="3">
    <source>
        <dbReference type="EMBL" id="KYN50678.1"/>
    </source>
</evidence>
<dbReference type="GO" id="GO:0008194">
    <property type="term" value="F:UDP-glycosyltransferase activity"/>
    <property type="evidence" value="ECO:0007669"/>
    <property type="project" value="InterPro"/>
</dbReference>
<dbReference type="EMBL" id="LKEZ01003434">
    <property type="protein sequence ID" value="KYN50678.1"/>
    <property type="molecule type" value="Genomic_DNA"/>
</dbReference>
<protein>
    <submittedName>
        <fullName evidence="3">UDP-glucuronosyltransferase 1-7</fullName>
    </submittedName>
</protein>
<dbReference type="InterPro" id="IPR002213">
    <property type="entry name" value="UDP_glucos_trans"/>
</dbReference>
<gene>
    <name evidence="3" type="ORF">ALC56_00055</name>
</gene>
<feature type="transmembrane region" description="Helical" evidence="2">
    <location>
        <begin position="52"/>
        <end position="79"/>
    </location>
</feature>
<evidence type="ECO:0000256" key="2">
    <source>
        <dbReference type="SAM" id="Phobius"/>
    </source>
</evidence>
<evidence type="ECO:0000313" key="4">
    <source>
        <dbReference type="Proteomes" id="UP000078541"/>
    </source>
</evidence>
<keyword evidence="2" id="KW-0472">Membrane</keyword>
<proteinExistence type="predicted"/>
<dbReference type="AlphaFoldDB" id="A0A151K4C3"/>
<name>A0A151K4C3_9HYME</name>
<sequence>MMRVSSLSKDQPYNSTENVIWWIEYVMRHKEANHLRFSDSDKPWYQRYDMDIIALFAIVLFVIECIIALIIIQIIRIILNNTALYSYRKS</sequence>
<reference evidence="3 4" key="1">
    <citation type="submission" date="2016-03" db="EMBL/GenBank/DDBJ databases">
        <title>Trachymyrmex septentrionalis WGS genome.</title>
        <authorList>
            <person name="Nygaard S."/>
            <person name="Hu H."/>
            <person name="Boomsma J."/>
            <person name="Zhang G."/>
        </authorList>
    </citation>
    <scope>NUCLEOTIDE SEQUENCE [LARGE SCALE GENOMIC DNA]</scope>
    <source>
        <strain evidence="3">Tsep2-gDNA-1</strain>
        <tissue evidence="3">Whole body</tissue>
    </source>
</reference>
<keyword evidence="2" id="KW-0812">Transmembrane</keyword>
<evidence type="ECO:0000256" key="1">
    <source>
        <dbReference type="ARBA" id="ARBA00022679"/>
    </source>
</evidence>
<keyword evidence="1 3" id="KW-0808">Transferase</keyword>
<dbReference type="Pfam" id="PF00201">
    <property type="entry name" value="UDPGT"/>
    <property type="match status" value="1"/>
</dbReference>
<dbReference type="Proteomes" id="UP000078541">
    <property type="component" value="Unassembled WGS sequence"/>
</dbReference>
<organism evidence="3 4">
    <name type="scientific">Trachymyrmex septentrionalis</name>
    <dbReference type="NCBI Taxonomy" id="34720"/>
    <lineage>
        <taxon>Eukaryota</taxon>
        <taxon>Metazoa</taxon>
        <taxon>Ecdysozoa</taxon>
        <taxon>Arthropoda</taxon>
        <taxon>Hexapoda</taxon>
        <taxon>Insecta</taxon>
        <taxon>Pterygota</taxon>
        <taxon>Neoptera</taxon>
        <taxon>Endopterygota</taxon>
        <taxon>Hymenoptera</taxon>
        <taxon>Apocrita</taxon>
        <taxon>Aculeata</taxon>
        <taxon>Formicoidea</taxon>
        <taxon>Formicidae</taxon>
        <taxon>Myrmicinae</taxon>
        <taxon>Trachymyrmex</taxon>
    </lineage>
</organism>
<accession>A0A151K4C3</accession>
<keyword evidence="4" id="KW-1185">Reference proteome</keyword>
<dbReference type="STRING" id="34720.A0A151K4C3"/>